<reference evidence="12 13" key="1">
    <citation type="submission" date="2019-02" db="EMBL/GenBank/DDBJ databases">
        <title>Bacterial novel species isolated from soil.</title>
        <authorList>
            <person name="Jung H.-Y."/>
        </authorList>
    </citation>
    <scope>NUCLEOTIDE SEQUENCE [LARGE SCALE GENOMIC DNA]</scope>
    <source>
        <strain evidence="12 13">1-3-3-3</strain>
    </source>
</reference>
<evidence type="ECO:0000256" key="6">
    <source>
        <dbReference type="ARBA" id="ARBA00022692"/>
    </source>
</evidence>
<evidence type="ECO:0000256" key="2">
    <source>
        <dbReference type="ARBA" id="ARBA00006555"/>
    </source>
</evidence>
<keyword evidence="7" id="KW-0653">Protein transport</keyword>
<comment type="similarity">
    <text evidence="2">Belongs to the TonB family.</text>
</comment>
<dbReference type="GO" id="GO:0031992">
    <property type="term" value="F:energy transducer activity"/>
    <property type="evidence" value="ECO:0007669"/>
    <property type="project" value="TreeGrafter"/>
</dbReference>
<accession>A0A4Q5LFM9</accession>
<evidence type="ECO:0000259" key="11">
    <source>
        <dbReference type="PROSITE" id="PS52015"/>
    </source>
</evidence>
<dbReference type="InterPro" id="IPR006260">
    <property type="entry name" value="TonB/TolA_C"/>
</dbReference>
<keyword evidence="9" id="KW-0472">Membrane</keyword>
<dbReference type="InterPro" id="IPR037682">
    <property type="entry name" value="TonB_C"/>
</dbReference>
<dbReference type="Gene3D" id="3.30.1150.10">
    <property type="match status" value="1"/>
</dbReference>
<organism evidence="12 13">
    <name type="scientific">Hymenobacter persicinus</name>
    <dbReference type="NCBI Taxonomy" id="2025506"/>
    <lineage>
        <taxon>Bacteria</taxon>
        <taxon>Pseudomonadati</taxon>
        <taxon>Bacteroidota</taxon>
        <taxon>Cytophagia</taxon>
        <taxon>Cytophagales</taxon>
        <taxon>Hymenobacteraceae</taxon>
        <taxon>Hymenobacter</taxon>
    </lineage>
</organism>
<dbReference type="PANTHER" id="PTHR33446">
    <property type="entry name" value="PROTEIN TONB-RELATED"/>
    <property type="match status" value="1"/>
</dbReference>
<dbReference type="InterPro" id="IPR051045">
    <property type="entry name" value="TonB-dependent_transducer"/>
</dbReference>
<feature type="chain" id="PRO_5020464800" evidence="10">
    <location>
        <begin position="32"/>
        <end position="172"/>
    </location>
</feature>
<dbReference type="GO" id="GO:0055085">
    <property type="term" value="P:transmembrane transport"/>
    <property type="evidence" value="ECO:0007669"/>
    <property type="project" value="InterPro"/>
</dbReference>
<feature type="domain" description="TonB C-terminal" evidence="11">
    <location>
        <begin position="67"/>
        <end position="163"/>
    </location>
</feature>
<evidence type="ECO:0000256" key="5">
    <source>
        <dbReference type="ARBA" id="ARBA00022519"/>
    </source>
</evidence>
<evidence type="ECO:0000256" key="3">
    <source>
        <dbReference type="ARBA" id="ARBA00022448"/>
    </source>
</evidence>
<dbReference type="GO" id="GO:0098797">
    <property type="term" value="C:plasma membrane protein complex"/>
    <property type="evidence" value="ECO:0007669"/>
    <property type="project" value="TreeGrafter"/>
</dbReference>
<keyword evidence="6" id="KW-0812">Transmembrane</keyword>
<sequence>MMAQREPSFPLPVKHLFFILPAVGLALGAQAQQPAPAKAPVVLKSGHMQAQRTPAANRPDVAPQFPGGATALSEFFQQNVKYPEAARVNKVTGNVLTRFTVEADGRVSSPLVVQGLSPECDAEALRVLALLPAWQPATRKGQPVAIQVQLPVPFGNSANLQVEKSKTKVKFE</sequence>
<comment type="caution">
    <text evidence="12">The sequence shown here is derived from an EMBL/GenBank/DDBJ whole genome shotgun (WGS) entry which is preliminary data.</text>
</comment>
<dbReference type="AlphaFoldDB" id="A0A4Q5LFM9"/>
<dbReference type="OrthoDB" id="1039448at2"/>
<evidence type="ECO:0000256" key="9">
    <source>
        <dbReference type="ARBA" id="ARBA00023136"/>
    </source>
</evidence>
<keyword evidence="10" id="KW-0732">Signal</keyword>
<evidence type="ECO:0000256" key="1">
    <source>
        <dbReference type="ARBA" id="ARBA00004383"/>
    </source>
</evidence>
<keyword evidence="8" id="KW-1133">Transmembrane helix</keyword>
<gene>
    <name evidence="12" type="ORF">EWM57_05055</name>
</gene>
<dbReference type="NCBIfam" id="TIGR01352">
    <property type="entry name" value="tonB_Cterm"/>
    <property type="match status" value="1"/>
</dbReference>
<comment type="subcellular location">
    <subcellularLocation>
        <location evidence="1">Cell inner membrane</location>
        <topology evidence="1">Single-pass membrane protein</topology>
        <orientation evidence="1">Periplasmic side</orientation>
    </subcellularLocation>
</comment>
<keyword evidence="13" id="KW-1185">Reference proteome</keyword>
<proteinExistence type="inferred from homology"/>
<dbReference type="PANTHER" id="PTHR33446:SF2">
    <property type="entry name" value="PROTEIN TONB"/>
    <property type="match status" value="1"/>
</dbReference>
<protein>
    <submittedName>
        <fullName evidence="12">Energy transducer TonB</fullName>
    </submittedName>
</protein>
<evidence type="ECO:0000256" key="8">
    <source>
        <dbReference type="ARBA" id="ARBA00022989"/>
    </source>
</evidence>
<keyword evidence="4" id="KW-1003">Cell membrane</keyword>
<evidence type="ECO:0000313" key="12">
    <source>
        <dbReference type="EMBL" id="RYU82151.1"/>
    </source>
</evidence>
<name>A0A4Q5LFM9_9BACT</name>
<evidence type="ECO:0000313" key="13">
    <source>
        <dbReference type="Proteomes" id="UP000294155"/>
    </source>
</evidence>
<evidence type="ECO:0000256" key="10">
    <source>
        <dbReference type="SAM" id="SignalP"/>
    </source>
</evidence>
<keyword evidence="3" id="KW-0813">Transport</keyword>
<dbReference type="GO" id="GO:0015031">
    <property type="term" value="P:protein transport"/>
    <property type="evidence" value="ECO:0007669"/>
    <property type="project" value="UniProtKB-KW"/>
</dbReference>
<keyword evidence="5" id="KW-0997">Cell inner membrane</keyword>
<feature type="signal peptide" evidence="10">
    <location>
        <begin position="1"/>
        <end position="31"/>
    </location>
</feature>
<dbReference type="Proteomes" id="UP000294155">
    <property type="component" value="Unassembled WGS sequence"/>
</dbReference>
<dbReference type="PROSITE" id="PS52015">
    <property type="entry name" value="TONB_CTD"/>
    <property type="match status" value="1"/>
</dbReference>
<dbReference type="EMBL" id="SEWE01000007">
    <property type="protein sequence ID" value="RYU82151.1"/>
    <property type="molecule type" value="Genomic_DNA"/>
</dbReference>
<evidence type="ECO:0000256" key="7">
    <source>
        <dbReference type="ARBA" id="ARBA00022927"/>
    </source>
</evidence>
<dbReference type="Pfam" id="PF03544">
    <property type="entry name" value="TonB_C"/>
    <property type="match status" value="1"/>
</dbReference>
<dbReference type="SUPFAM" id="SSF74653">
    <property type="entry name" value="TolA/TonB C-terminal domain"/>
    <property type="match status" value="1"/>
</dbReference>
<evidence type="ECO:0000256" key="4">
    <source>
        <dbReference type="ARBA" id="ARBA00022475"/>
    </source>
</evidence>